<name>A0A4U0XGK8_9PEZI</name>
<dbReference type="SUPFAM" id="SSF54427">
    <property type="entry name" value="NTF2-like"/>
    <property type="match status" value="1"/>
</dbReference>
<evidence type="ECO:0008006" key="3">
    <source>
        <dbReference type="Google" id="ProtNLM"/>
    </source>
</evidence>
<dbReference type="PANTHER" id="PTHR39598:SF1">
    <property type="entry name" value="AUSTINOID BIOSYNTHESIS CLUSTERS PROTEIN F-RELATED"/>
    <property type="match status" value="1"/>
</dbReference>
<dbReference type="AlphaFoldDB" id="A0A4U0XGK8"/>
<comment type="caution">
    <text evidence="1">The sequence shown here is derived from an EMBL/GenBank/DDBJ whole genome shotgun (WGS) entry which is preliminary data.</text>
</comment>
<evidence type="ECO:0000313" key="1">
    <source>
        <dbReference type="EMBL" id="TKA76110.1"/>
    </source>
</evidence>
<reference evidence="1 2" key="1">
    <citation type="submission" date="2017-03" db="EMBL/GenBank/DDBJ databases">
        <title>Genomes of endolithic fungi from Antarctica.</title>
        <authorList>
            <person name="Coleine C."/>
            <person name="Masonjones S."/>
            <person name="Stajich J.E."/>
        </authorList>
    </citation>
    <scope>NUCLEOTIDE SEQUENCE [LARGE SCALE GENOMIC DNA]</scope>
    <source>
        <strain evidence="1 2">CCFEE 5187</strain>
    </source>
</reference>
<dbReference type="InterPro" id="IPR032710">
    <property type="entry name" value="NTF2-like_dom_sf"/>
</dbReference>
<accession>A0A4U0XGK8</accession>
<evidence type="ECO:0000313" key="2">
    <source>
        <dbReference type="Proteomes" id="UP000308768"/>
    </source>
</evidence>
<dbReference type="EMBL" id="NAJN01000254">
    <property type="protein sequence ID" value="TKA76110.1"/>
    <property type="molecule type" value="Genomic_DNA"/>
</dbReference>
<dbReference type="OrthoDB" id="3758478at2759"/>
<keyword evidence="2" id="KW-1185">Reference proteome</keyword>
<gene>
    <name evidence="1" type="ORF">B0A49_03511</name>
</gene>
<dbReference type="Gene3D" id="3.10.450.50">
    <property type="match status" value="1"/>
</dbReference>
<dbReference type="Proteomes" id="UP000308768">
    <property type="component" value="Unassembled WGS sequence"/>
</dbReference>
<dbReference type="InterPro" id="IPR050977">
    <property type="entry name" value="Fungal_Meroterpenoid_Isomerase"/>
</dbReference>
<sequence>MADAGRSTRLNTAYAVIDSYSSLSSEAMLAPLAPEFTHQVLPESLGMPARDRDAFGAHSTRIFSVFSRFAMVPQAVFEDAAGNAVVVHAKMVGELVGLGAWENECVLMMRMTDDGSKVVESREFVDSAKANLLREKLTAKMNEDGAKVVDA</sequence>
<dbReference type="PANTHER" id="PTHR39598">
    <property type="entry name" value="AUSTINOL SYNTHESIS PROTEIN F-RELATED"/>
    <property type="match status" value="1"/>
</dbReference>
<proteinExistence type="predicted"/>
<organism evidence="1 2">
    <name type="scientific">Cryomyces minteri</name>
    <dbReference type="NCBI Taxonomy" id="331657"/>
    <lineage>
        <taxon>Eukaryota</taxon>
        <taxon>Fungi</taxon>
        <taxon>Dikarya</taxon>
        <taxon>Ascomycota</taxon>
        <taxon>Pezizomycotina</taxon>
        <taxon>Dothideomycetes</taxon>
        <taxon>Dothideomycetes incertae sedis</taxon>
        <taxon>Cryomyces</taxon>
    </lineage>
</organism>
<dbReference type="STRING" id="331657.A0A4U0XGK8"/>
<protein>
    <recommendedName>
        <fullName evidence="3">SnoaL-like domain-containing protein</fullName>
    </recommendedName>
</protein>